<proteinExistence type="inferred from homology"/>
<dbReference type="VEuPathDB" id="AmoebaDB:DICPUDRAFT_43889"/>
<keyword evidence="3" id="KW-0809">Transit peptide</keyword>
<comment type="similarity">
    <text evidence="2">Belongs to the PET117 family.</text>
</comment>
<dbReference type="InterPro" id="IPR031568">
    <property type="entry name" value="Pet117"/>
</dbReference>
<sequence>MSSKKATILFTSTVLAVGGFIYYIHLDQTDARKKMRQGVINDIQRQKYKETLKKVSNSNSINSNDDSNNNNNNNNSNNSNNNSN</sequence>
<evidence type="ECO:0000256" key="1">
    <source>
        <dbReference type="ARBA" id="ARBA00004173"/>
    </source>
</evidence>
<keyword evidence="8" id="KW-1185">Reference proteome</keyword>
<dbReference type="EMBL" id="GL871558">
    <property type="protein sequence ID" value="EGC28718.1"/>
    <property type="molecule type" value="Genomic_DNA"/>
</dbReference>
<evidence type="ECO:0000256" key="6">
    <source>
        <dbReference type="SAM" id="Phobius"/>
    </source>
</evidence>
<dbReference type="InParanoid" id="F1A511"/>
<reference evidence="8" key="1">
    <citation type="journal article" date="2011" name="Genome Biol.">
        <title>Comparative genomics of the social amoebae Dictyostelium discoideum and Dictyostelium purpureum.</title>
        <authorList>
            <consortium name="US DOE Joint Genome Institute (JGI-PGF)"/>
            <person name="Sucgang R."/>
            <person name="Kuo A."/>
            <person name="Tian X."/>
            <person name="Salerno W."/>
            <person name="Parikh A."/>
            <person name="Feasley C.L."/>
            <person name="Dalin E."/>
            <person name="Tu H."/>
            <person name="Huang E."/>
            <person name="Barry K."/>
            <person name="Lindquist E."/>
            <person name="Shapiro H."/>
            <person name="Bruce D."/>
            <person name="Schmutz J."/>
            <person name="Salamov A."/>
            <person name="Fey P."/>
            <person name="Gaudet P."/>
            <person name="Anjard C."/>
            <person name="Babu M.M."/>
            <person name="Basu S."/>
            <person name="Bushmanova Y."/>
            <person name="van der Wel H."/>
            <person name="Katoh-Kurasawa M."/>
            <person name="Dinh C."/>
            <person name="Coutinho P.M."/>
            <person name="Saito T."/>
            <person name="Elias M."/>
            <person name="Schaap P."/>
            <person name="Kay R.R."/>
            <person name="Henrissat B."/>
            <person name="Eichinger L."/>
            <person name="Rivero F."/>
            <person name="Putnam N.H."/>
            <person name="West C.M."/>
            <person name="Loomis W.F."/>
            <person name="Chisholm R.L."/>
            <person name="Shaulsky G."/>
            <person name="Strassmann J.E."/>
            <person name="Queller D.C."/>
            <person name="Kuspa A."/>
            <person name="Grigoriev I.V."/>
        </authorList>
    </citation>
    <scope>NUCLEOTIDE SEQUENCE [LARGE SCALE GENOMIC DNA]</scope>
    <source>
        <strain evidence="8">QSDP1</strain>
    </source>
</reference>
<name>F1A511_DICPU</name>
<evidence type="ECO:0000256" key="4">
    <source>
        <dbReference type="ARBA" id="ARBA00023128"/>
    </source>
</evidence>
<dbReference type="PANTHER" id="PTHR28163:SF1">
    <property type="entry name" value="PROTEIN PET117 HOMOLOG, MITOCHONDRIAL"/>
    <property type="match status" value="1"/>
</dbReference>
<dbReference type="PANTHER" id="PTHR28163">
    <property type="entry name" value="PROTEIN PET117 HOMOLOG, MITOCHONDRIAL"/>
    <property type="match status" value="1"/>
</dbReference>
<dbReference type="eggNOG" id="ENOG502RIC5">
    <property type="taxonomic scope" value="Eukaryota"/>
</dbReference>
<evidence type="ECO:0000256" key="2">
    <source>
        <dbReference type="ARBA" id="ARBA00008197"/>
    </source>
</evidence>
<feature type="region of interest" description="Disordered" evidence="5">
    <location>
        <begin position="53"/>
        <end position="84"/>
    </location>
</feature>
<evidence type="ECO:0000313" key="8">
    <source>
        <dbReference type="Proteomes" id="UP000001064"/>
    </source>
</evidence>
<evidence type="ECO:0000256" key="3">
    <source>
        <dbReference type="ARBA" id="ARBA00022946"/>
    </source>
</evidence>
<dbReference type="Pfam" id="PF15786">
    <property type="entry name" value="PET117"/>
    <property type="match status" value="1"/>
</dbReference>
<dbReference type="OMA" id="KKMRQGV"/>
<dbReference type="GO" id="GO:0033617">
    <property type="term" value="P:mitochondrial respiratory chain complex IV assembly"/>
    <property type="evidence" value="ECO:0000318"/>
    <property type="project" value="GO_Central"/>
</dbReference>
<feature type="compositionally biased region" description="Low complexity" evidence="5">
    <location>
        <begin position="56"/>
        <end position="84"/>
    </location>
</feature>
<keyword evidence="4" id="KW-0496">Mitochondrion</keyword>
<gene>
    <name evidence="7" type="ORF">DICPUDRAFT_43889</name>
</gene>
<dbReference type="GeneID" id="10510407"/>
<keyword evidence="6" id="KW-0472">Membrane</keyword>
<keyword evidence="6" id="KW-1133">Transmembrane helix</keyword>
<dbReference type="Proteomes" id="UP000001064">
    <property type="component" value="Unassembled WGS sequence"/>
</dbReference>
<accession>F1A511</accession>
<protein>
    <submittedName>
        <fullName evidence="7">Uncharacterized protein</fullName>
    </submittedName>
</protein>
<dbReference type="AlphaFoldDB" id="F1A511"/>
<dbReference type="KEGG" id="dpp:DICPUDRAFT_43889"/>
<dbReference type="GO" id="GO:0005739">
    <property type="term" value="C:mitochondrion"/>
    <property type="evidence" value="ECO:0000318"/>
    <property type="project" value="GO_Central"/>
</dbReference>
<dbReference type="RefSeq" id="XP_003294755.1">
    <property type="nucleotide sequence ID" value="XM_003294707.1"/>
</dbReference>
<evidence type="ECO:0000256" key="5">
    <source>
        <dbReference type="SAM" id="MobiDB-lite"/>
    </source>
</evidence>
<comment type="subcellular location">
    <subcellularLocation>
        <location evidence="1">Mitochondrion</location>
    </subcellularLocation>
</comment>
<organism evidence="7 8">
    <name type="scientific">Dictyostelium purpureum</name>
    <name type="common">Slime mold</name>
    <dbReference type="NCBI Taxonomy" id="5786"/>
    <lineage>
        <taxon>Eukaryota</taxon>
        <taxon>Amoebozoa</taxon>
        <taxon>Evosea</taxon>
        <taxon>Eumycetozoa</taxon>
        <taxon>Dictyostelia</taxon>
        <taxon>Dictyosteliales</taxon>
        <taxon>Dictyosteliaceae</taxon>
        <taxon>Dictyostelium</taxon>
    </lineage>
</organism>
<feature type="transmembrane region" description="Helical" evidence="6">
    <location>
        <begin position="6"/>
        <end position="26"/>
    </location>
</feature>
<keyword evidence="6" id="KW-0812">Transmembrane</keyword>
<dbReference type="OrthoDB" id="76305at2759"/>
<evidence type="ECO:0000313" key="7">
    <source>
        <dbReference type="EMBL" id="EGC28718.1"/>
    </source>
</evidence>